<evidence type="ECO:0000256" key="3">
    <source>
        <dbReference type="ARBA" id="ARBA00022729"/>
    </source>
</evidence>
<dbReference type="Pfam" id="PF03180">
    <property type="entry name" value="Lipoprotein_9"/>
    <property type="match status" value="1"/>
</dbReference>
<evidence type="ECO:0000256" key="6">
    <source>
        <dbReference type="ARBA" id="ARBA00023288"/>
    </source>
</evidence>
<evidence type="ECO:0000313" key="8">
    <source>
        <dbReference type="EMBL" id="QNN60486.1"/>
    </source>
</evidence>
<sequence>MKKSFLILLIALLVTGCGAKPSTKAKEADTVIRIGATPVPHAEILEQLRPSLEEQGFQLEVKTMDDFKLPNTLVEDGSLDANYFQHIPYMLDFNEQAGTHLVDVLKVHYEPLVIYGGSKKTLDEVAAGDEVLVPDDATNLSRALKLLEEAGWIELNENKDTATIKDIVNNPKGIVIKEVVADSIAPLIDDVPYIILNVNYALGAKIIDRGLQAESISPETIEKTVNVVAVKEGNEKSEKTLAILKAFEDPRVKEFIKNEFGEAVTTVLK</sequence>
<accession>A0A7G9RY11</accession>
<feature type="signal peptide" evidence="7">
    <location>
        <begin position="1"/>
        <end position="19"/>
    </location>
</feature>
<dbReference type="GO" id="GO:0016020">
    <property type="term" value="C:membrane"/>
    <property type="evidence" value="ECO:0007669"/>
    <property type="project" value="UniProtKB-SubCell"/>
</dbReference>
<organism evidence="8 9">
    <name type="scientific">Erysipelothrix inopinata</name>
    <dbReference type="NCBI Taxonomy" id="225084"/>
    <lineage>
        <taxon>Bacteria</taxon>
        <taxon>Bacillati</taxon>
        <taxon>Bacillota</taxon>
        <taxon>Erysipelotrichia</taxon>
        <taxon>Erysipelotrichales</taxon>
        <taxon>Erysipelotrichaceae</taxon>
        <taxon>Erysipelothrix</taxon>
    </lineage>
</organism>
<comment type="subcellular location">
    <subcellularLocation>
        <location evidence="1">Membrane</location>
        <topology evidence="1">Lipid-anchor</topology>
    </subcellularLocation>
</comment>
<dbReference type="RefSeq" id="WP_187533615.1">
    <property type="nucleotide sequence ID" value="NZ_CBCSHU010000004.1"/>
</dbReference>
<evidence type="ECO:0000313" key="9">
    <source>
        <dbReference type="Proteomes" id="UP000515928"/>
    </source>
</evidence>
<evidence type="ECO:0000256" key="2">
    <source>
        <dbReference type="ARBA" id="ARBA00008973"/>
    </source>
</evidence>
<keyword evidence="6" id="KW-0449">Lipoprotein</keyword>
<protein>
    <submittedName>
        <fullName evidence="8">Metal ABC transporter substrate-binding protein</fullName>
    </submittedName>
</protein>
<comment type="similarity">
    <text evidence="2">Belongs to the NlpA lipoprotein family.</text>
</comment>
<dbReference type="EMBL" id="CP060715">
    <property type="protein sequence ID" value="QNN60486.1"/>
    <property type="molecule type" value="Genomic_DNA"/>
</dbReference>
<dbReference type="AlphaFoldDB" id="A0A7G9RY11"/>
<dbReference type="InterPro" id="IPR004872">
    <property type="entry name" value="Lipoprotein_NlpA"/>
</dbReference>
<evidence type="ECO:0000256" key="5">
    <source>
        <dbReference type="ARBA" id="ARBA00023139"/>
    </source>
</evidence>
<keyword evidence="4" id="KW-0472">Membrane</keyword>
<name>A0A7G9RY11_9FIRM</name>
<dbReference type="KEGG" id="eio:H9L01_08940"/>
<dbReference type="PANTHER" id="PTHR30429">
    <property type="entry name" value="D-METHIONINE-BINDING LIPOPROTEIN METQ"/>
    <property type="match status" value="1"/>
</dbReference>
<keyword evidence="3 7" id="KW-0732">Signal</keyword>
<keyword evidence="9" id="KW-1185">Reference proteome</keyword>
<dbReference type="PANTHER" id="PTHR30429:SF0">
    <property type="entry name" value="METHIONINE-BINDING LIPOPROTEIN METQ"/>
    <property type="match status" value="1"/>
</dbReference>
<evidence type="ECO:0000256" key="4">
    <source>
        <dbReference type="ARBA" id="ARBA00023136"/>
    </source>
</evidence>
<proteinExistence type="inferred from homology"/>
<dbReference type="PROSITE" id="PS51257">
    <property type="entry name" value="PROKAR_LIPOPROTEIN"/>
    <property type="match status" value="1"/>
</dbReference>
<dbReference type="SUPFAM" id="SSF53850">
    <property type="entry name" value="Periplasmic binding protein-like II"/>
    <property type="match status" value="1"/>
</dbReference>
<dbReference type="Gene3D" id="3.40.190.10">
    <property type="entry name" value="Periplasmic binding protein-like II"/>
    <property type="match status" value="2"/>
</dbReference>
<feature type="chain" id="PRO_5039035168" evidence="7">
    <location>
        <begin position="20"/>
        <end position="269"/>
    </location>
</feature>
<reference evidence="8 9" key="1">
    <citation type="submission" date="2020-08" db="EMBL/GenBank/DDBJ databases">
        <title>Genome sequence of Erysipelothrix inopinata DSM 15511T.</title>
        <authorList>
            <person name="Hyun D.-W."/>
            <person name="Bae J.-W."/>
        </authorList>
    </citation>
    <scope>NUCLEOTIDE SEQUENCE [LARGE SCALE GENOMIC DNA]</scope>
    <source>
        <strain evidence="8 9">DSM 15511</strain>
    </source>
</reference>
<evidence type="ECO:0000256" key="7">
    <source>
        <dbReference type="SAM" id="SignalP"/>
    </source>
</evidence>
<keyword evidence="5" id="KW-0564">Palmitate</keyword>
<gene>
    <name evidence="8" type="ORF">H9L01_08940</name>
</gene>
<evidence type="ECO:0000256" key="1">
    <source>
        <dbReference type="ARBA" id="ARBA00004635"/>
    </source>
</evidence>
<dbReference type="Proteomes" id="UP000515928">
    <property type="component" value="Chromosome"/>
</dbReference>